<reference evidence="3" key="2">
    <citation type="submission" date="2019-09" db="UniProtKB">
        <authorList>
            <consortium name="WormBaseParasite"/>
        </authorList>
    </citation>
    <scope>IDENTIFICATION</scope>
</reference>
<dbReference type="AlphaFoldDB" id="A0A183G8V9"/>
<protein>
    <submittedName>
        <fullName evidence="3">Ricin B-type lectin domain-containing protein</fullName>
    </submittedName>
</protein>
<proteinExistence type="predicted"/>
<sequence>MCNIGAVAGGANIWSGNRPFIDHNETKAITAALGFFHWSIALYSSSFHTTEADVEHFSDYPGRVWGGHATICHVLSSPIKDDKAELGPRLSVHGCGFRWEKNRFILCEPSQKKCTALQITSEAAPMWGFNGAMNRYLSPSGAWVHVGGSVPSGMTGSSFDGSVWALTNLGSNPTWHQLQGSIPSEGNVVIGNGRIVSVDQNGVHSMQLKEN</sequence>
<dbReference type="WBParaSite" id="HPBE_0001834101-mRNA-1">
    <property type="protein sequence ID" value="HPBE_0001834101-mRNA-1"/>
    <property type="gene ID" value="HPBE_0001834101"/>
</dbReference>
<name>A0A183G8V9_HELPZ</name>
<dbReference type="EMBL" id="UZAH01030626">
    <property type="protein sequence ID" value="VDP11193.1"/>
    <property type="molecule type" value="Genomic_DNA"/>
</dbReference>
<reference evidence="1 2" key="1">
    <citation type="submission" date="2018-11" db="EMBL/GenBank/DDBJ databases">
        <authorList>
            <consortium name="Pathogen Informatics"/>
        </authorList>
    </citation>
    <scope>NUCLEOTIDE SEQUENCE [LARGE SCALE GENOMIC DNA]</scope>
</reference>
<accession>A0A3P8EQ05</accession>
<evidence type="ECO:0000313" key="3">
    <source>
        <dbReference type="WBParaSite" id="HPBE_0001834101-mRNA-1"/>
    </source>
</evidence>
<accession>A0A183G8V9</accession>
<evidence type="ECO:0000313" key="1">
    <source>
        <dbReference type="EMBL" id="VDP11193.1"/>
    </source>
</evidence>
<keyword evidence="2" id="KW-1185">Reference proteome</keyword>
<gene>
    <name evidence="1" type="ORF">HPBE_LOCUS18340</name>
</gene>
<evidence type="ECO:0000313" key="2">
    <source>
        <dbReference type="Proteomes" id="UP000050761"/>
    </source>
</evidence>
<dbReference type="OrthoDB" id="5867838at2759"/>
<organism evidence="2 3">
    <name type="scientific">Heligmosomoides polygyrus</name>
    <name type="common">Parasitic roundworm</name>
    <dbReference type="NCBI Taxonomy" id="6339"/>
    <lineage>
        <taxon>Eukaryota</taxon>
        <taxon>Metazoa</taxon>
        <taxon>Ecdysozoa</taxon>
        <taxon>Nematoda</taxon>
        <taxon>Chromadorea</taxon>
        <taxon>Rhabditida</taxon>
        <taxon>Rhabditina</taxon>
        <taxon>Rhabditomorpha</taxon>
        <taxon>Strongyloidea</taxon>
        <taxon>Heligmosomidae</taxon>
        <taxon>Heligmosomoides</taxon>
    </lineage>
</organism>
<dbReference type="Proteomes" id="UP000050761">
    <property type="component" value="Unassembled WGS sequence"/>
</dbReference>